<dbReference type="Pfam" id="PF06579">
    <property type="entry name" value="Ly-6_related"/>
    <property type="match status" value="1"/>
</dbReference>
<dbReference type="GO" id="GO:0043025">
    <property type="term" value="C:neuronal cell body"/>
    <property type="evidence" value="ECO:0007669"/>
    <property type="project" value="TreeGrafter"/>
</dbReference>
<accession>A0AAF3FRG4</accession>
<protein>
    <submittedName>
        <fullName evidence="2">Uncharacterized protein</fullName>
    </submittedName>
</protein>
<dbReference type="PANTHER" id="PTHR34722:SF1">
    <property type="entry name" value="HOMOLOG OF ODR-2 (TWO)"/>
    <property type="match status" value="1"/>
</dbReference>
<evidence type="ECO:0000313" key="2">
    <source>
        <dbReference type="WBParaSite" id="MBELARI_LOCUS9595"/>
    </source>
</evidence>
<name>A0AAF3FRG4_9BILA</name>
<proteinExistence type="predicted"/>
<evidence type="ECO:0000313" key="1">
    <source>
        <dbReference type="Proteomes" id="UP000887575"/>
    </source>
</evidence>
<reference evidence="2" key="1">
    <citation type="submission" date="2024-02" db="UniProtKB">
        <authorList>
            <consortium name="WormBaseParasite"/>
        </authorList>
    </citation>
    <scope>IDENTIFICATION</scope>
</reference>
<dbReference type="GO" id="GO:0030424">
    <property type="term" value="C:axon"/>
    <property type="evidence" value="ECO:0007669"/>
    <property type="project" value="TreeGrafter"/>
</dbReference>
<dbReference type="PANTHER" id="PTHR34722">
    <property type="entry name" value="HOMOLOG OF ODR-2 (TWO)-RELATED"/>
    <property type="match status" value="1"/>
</dbReference>
<keyword evidence="1" id="KW-1185">Reference proteome</keyword>
<dbReference type="AlphaFoldDB" id="A0AAF3FRG4"/>
<dbReference type="WBParaSite" id="MBELARI_LOCUS9595">
    <property type="protein sequence ID" value="MBELARI_LOCUS9595"/>
    <property type="gene ID" value="MBELARI_LOCUS9595"/>
</dbReference>
<dbReference type="GO" id="GO:1990834">
    <property type="term" value="P:response to odorant"/>
    <property type="evidence" value="ECO:0007669"/>
    <property type="project" value="TreeGrafter"/>
</dbReference>
<dbReference type="Proteomes" id="UP000887575">
    <property type="component" value="Unassembled WGS sequence"/>
</dbReference>
<dbReference type="InterPro" id="IPR010558">
    <property type="entry name" value="Ly-6-related"/>
</dbReference>
<sequence length="75" mass="8676">MVEEPNIAGVRVRGFIRGCMNDVLIGGFNQTVVGWYRWMHRDSCRPYRKKELRNAAGAIYRRFADRSRTLPCGSL</sequence>
<organism evidence="1 2">
    <name type="scientific">Mesorhabditis belari</name>
    <dbReference type="NCBI Taxonomy" id="2138241"/>
    <lineage>
        <taxon>Eukaryota</taxon>
        <taxon>Metazoa</taxon>
        <taxon>Ecdysozoa</taxon>
        <taxon>Nematoda</taxon>
        <taxon>Chromadorea</taxon>
        <taxon>Rhabditida</taxon>
        <taxon>Rhabditina</taxon>
        <taxon>Rhabditomorpha</taxon>
        <taxon>Rhabditoidea</taxon>
        <taxon>Rhabditidae</taxon>
        <taxon>Mesorhabditinae</taxon>
        <taxon>Mesorhabditis</taxon>
    </lineage>
</organism>
<dbReference type="GO" id="GO:0042048">
    <property type="term" value="P:olfactory behavior"/>
    <property type="evidence" value="ECO:0007669"/>
    <property type="project" value="TreeGrafter"/>
</dbReference>